<feature type="compositionally biased region" description="Acidic residues" evidence="1">
    <location>
        <begin position="18"/>
        <end position="30"/>
    </location>
</feature>
<feature type="region of interest" description="Disordered" evidence="1">
    <location>
        <begin position="1"/>
        <end position="130"/>
    </location>
</feature>
<dbReference type="AlphaFoldDB" id="A0A1D1ZB64"/>
<dbReference type="Pfam" id="PF06910">
    <property type="entry name" value="MEA1"/>
    <property type="match status" value="1"/>
</dbReference>
<proteinExistence type="predicted"/>
<accession>A0A1D1ZB64</accession>
<feature type="compositionally biased region" description="Acidic residues" evidence="1">
    <location>
        <begin position="96"/>
        <end position="110"/>
    </location>
</feature>
<dbReference type="EMBL" id="GDJX01003816">
    <property type="protein sequence ID" value="JAT64120.1"/>
    <property type="molecule type" value="Transcribed_RNA"/>
</dbReference>
<dbReference type="PANTHER" id="PTHR37175:SF1">
    <property type="entry name" value="CONSTANS-LIKE PROTEIN-RELATED"/>
    <property type="match status" value="1"/>
</dbReference>
<evidence type="ECO:0000256" key="1">
    <source>
        <dbReference type="SAM" id="MobiDB-lite"/>
    </source>
</evidence>
<name>A0A1D1ZB64_9ARAE</name>
<evidence type="ECO:0000313" key="2">
    <source>
        <dbReference type="EMBL" id="JAT64120.1"/>
    </source>
</evidence>
<organism evidence="2">
    <name type="scientific">Anthurium amnicola</name>
    <dbReference type="NCBI Taxonomy" id="1678845"/>
    <lineage>
        <taxon>Eukaryota</taxon>
        <taxon>Viridiplantae</taxon>
        <taxon>Streptophyta</taxon>
        <taxon>Embryophyta</taxon>
        <taxon>Tracheophyta</taxon>
        <taxon>Spermatophyta</taxon>
        <taxon>Magnoliopsida</taxon>
        <taxon>Liliopsida</taxon>
        <taxon>Araceae</taxon>
        <taxon>Pothoideae</taxon>
        <taxon>Potheae</taxon>
        <taxon>Anthurium</taxon>
    </lineage>
</organism>
<protein>
    <submittedName>
        <fullName evidence="2">R3H domain-containing protein 4</fullName>
    </submittedName>
</protein>
<dbReference type="PANTHER" id="PTHR37175">
    <property type="entry name" value="BNAA08G28800D PROTEIN"/>
    <property type="match status" value="1"/>
</dbReference>
<gene>
    <name evidence="2" type="primary">R3HDM4_1</name>
    <name evidence="2" type="ORF">g.102951</name>
</gene>
<reference evidence="2" key="1">
    <citation type="submission" date="2015-07" db="EMBL/GenBank/DDBJ databases">
        <title>Transcriptome Assembly of Anthurium amnicola.</title>
        <authorList>
            <person name="Suzuki J."/>
        </authorList>
    </citation>
    <scope>NUCLEOTIDE SEQUENCE</scope>
</reference>
<sequence>MSIPLDDGFDNGTASDADGSDADYDVLPDEAEYRPISTAADSASDEDDSGYISTAHSNGGGPVRQPPPNPSFFYDRAENGVSHLDLNGDGMRVGGEEEEDEERAAEDEEREASMVRAFSEDESRRNAPLTPENAARIMEAMRGVSFPGGPPDWVERVPEDRWVDQLGGLRRGEFAPAPQS</sequence>